<accession>A0ABR9W0Z9</accession>
<evidence type="ECO:0000256" key="2">
    <source>
        <dbReference type="SAM" id="Phobius"/>
    </source>
</evidence>
<reference evidence="3 4" key="1">
    <citation type="submission" date="2020-10" db="EMBL/GenBank/DDBJ databases">
        <title>Draft genome and description of Brachybacterium epidermidis sp nov.</title>
        <authorList>
            <person name="Boxberger M."/>
            <person name="La Scola B."/>
        </authorList>
    </citation>
    <scope>NUCLEOTIDE SEQUENCE [LARGE SCALE GENOMIC DNA]</scope>
    <source>
        <strain evidence="3 4">Marseille-Q2903</strain>
    </source>
</reference>
<feature type="region of interest" description="Disordered" evidence="1">
    <location>
        <begin position="260"/>
        <end position="398"/>
    </location>
</feature>
<feature type="region of interest" description="Disordered" evidence="1">
    <location>
        <begin position="1"/>
        <end position="20"/>
    </location>
</feature>
<keyword evidence="2" id="KW-0812">Transmembrane</keyword>
<dbReference type="RefSeq" id="WP_193865857.1">
    <property type="nucleotide sequence ID" value="NZ_JADEYR010000006.1"/>
</dbReference>
<feature type="region of interest" description="Disordered" evidence="1">
    <location>
        <begin position="527"/>
        <end position="555"/>
    </location>
</feature>
<evidence type="ECO:0000313" key="3">
    <source>
        <dbReference type="EMBL" id="MBE9404116.1"/>
    </source>
</evidence>
<keyword evidence="2" id="KW-1133">Transmembrane helix</keyword>
<dbReference type="EMBL" id="JADEYR010000006">
    <property type="protein sequence ID" value="MBE9404116.1"/>
    <property type="molecule type" value="Genomic_DNA"/>
</dbReference>
<keyword evidence="2" id="KW-0472">Membrane</keyword>
<name>A0ABR9W0Z9_9MICO</name>
<comment type="caution">
    <text evidence="3">The sequence shown here is derived from an EMBL/GenBank/DDBJ whole genome shotgun (WGS) entry which is preliminary data.</text>
</comment>
<feature type="transmembrane region" description="Helical" evidence="2">
    <location>
        <begin position="404"/>
        <end position="424"/>
    </location>
</feature>
<organism evidence="3 4">
    <name type="scientific">Brachybacterium epidermidis</name>
    <dbReference type="NCBI Taxonomy" id="2781983"/>
    <lineage>
        <taxon>Bacteria</taxon>
        <taxon>Bacillati</taxon>
        <taxon>Actinomycetota</taxon>
        <taxon>Actinomycetes</taxon>
        <taxon>Micrococcales</taxon>
        <taxon>Dermabacteraceae</taxon>
        <taxon>Brachybacterium</taxon>
    </lineage>
</organism>
<evidence type="ECO:0000313" key="4">
    <source>
        <dbReference type="Proteomes" id="UP000644727"/>
    </source>
</evidence>
<feature type="compositionally biased region" description="Basic and acidic residues" evidence="1">
    <location>
        <begin position="389"/>
        <end position="398"/>
    </location>
</feature>
<proteinExistence type="predicted"/>
<keyword evidence="4" id="KW-1185">Reference proteome</keyword>
<feature type="compositionally biased region" description="Low complexity" evidence="1">
    <location>
        <begin position="353"/>
        <end position="370"/>
    </location>
</feature>
<evidence type="ECO:0000256" key="1">
    <source>
        <dbReference type="SAM" id="MobiDB-lite"/>
    </source>
</evidence>
<gene>
    <name evidence="3" type="ORF">IOE58_07915</name>
</gene>
<feature type="compositionally biased region" description="Basic residues" evidence="1">
    <location>
        <begin position="379"/>
        <end position="388"/>
    </location>
</feature>
<protein>
    <submittedName>
        <fullName evidence="3">Uncharacterized protein</fullName>
    </submittedName>
</protein>
<sequence length="555" mass="57803">MSTEGHAGETPAIPEDTLDLGDRLDPVRTLLRRAAGGDQRAARALVDVLGPRIHGLGVHITGSTAKAGRLTVWVLRSCLRDAGQLAASGLPGEAAVLDRARRAAVATEPSGDVRSLVAPDAVSDRTRDRREVTVMRALLDLPARERALVESAAQGRFPYTGTARQQPAMVLARLLDSLVPFGQPGGGAGTDGAGVERGALAALDALALADDGERARLRALTAGTDAVGVHRHAIEAAAQLTLLTAVAPSRDLHEAVLEGFGASGTGHAPAPGQTHSPGRTPAPGHAAPPASRQPEAAYHGTYATPVLGTDTQRRLVGPPAMTGGMPSGVPAQASAPLSAPAPPPQATGGAGPGSSASGPGAAPAPAFAFSPRDDAELSRRRRRQAKARGRAERDRERSPWPTRILAVVSTLLLIGALVASGLLLDARRDLAEARAFAATWSELSVQEDARPVPGLSDNGTWRAIITENRAALWAEGVSEYERDGDQEEVLQLWGERDGIPVDLGVLEVPRDGTIQVVVPERVDRLQVTREHAPQNRSGTPSERVVANLDPELSGT</sequence>
<dbReference type="Proteomes" id="UP000644727">
    <property type="component" value="Unassembled WGS sequence"/>
</dbReference>